<reference evidence="2" key="1">
    <citation type="submission" date="2022-07" db="EMBL/GenBank/DDBJ databases">
        <title>Complete genome of Mycoplasma caviae type strain G122.</title>
        <authorList>
            <person name="Spergser J."/>
        </authorList>
    </citation>
    <scope>NUCLEOTIDE SEQUENCE</scope>
    <source>
        <strain evidence="2">G122</strain>
    </source>
</reference>
<dbReference type="RefSeq" id="WP_256553107.1">
    <property type="nucleotide sequence ID" value="NZ_CP101806.1"/>
</dbReference>
<evidence type="ECO:0000313" key="3">
    <source>
        <dbReference type="EMBL" id="UUD35162.1"/>
    </source>
</evidence>
<keyword evidence="5" id="KW-1185">Reference proteome</keyword>
<evidence type="ECO:0000313" key="1">
    <source>
        <dbReference type="EMBL" id="UUD34804.1"/>
    </source>
</evidence>
<gene>
    <name evidence="4" type="ORF">NPA07_00875</name>
    <name evidence="1" type="ORF">NPA07_03205</name>
    <name evidence="2" type="ORF">NPA07_05100</name>
    <name evidence="3" type="ORF">NPA07_05155</name>
</gene>
<dbReference type="Proteomes" id="UP001058569">
    <property type="component" value="Chromosome"/>
</dbReference>
<dbReference type="EMBL" id="CP101806">
    <property type="protein sequence ID" value="UUD35414.1"/>
    <property type="molecule type" value="Genomic_DNA"/>
</dbReference>
<evidence type="ECO:0000313" key="4">
    <source>
        <dbReference type="EMBL" id="UUD35414.1"/>
    </source>
</evidence>
<evidence type="ECO:0000313" key="5">
    <source>
        <dbReference type="Proteomes" id="UP001058569"/>
    </source>
</evidence>
<dbReference type="EMBL" id="CP101806">
    <property type="protein sequence ID" value="UUD34804.1"/>
    <property type="molecule type" value="Genomic_DNA"/>
</dbReference>
<name>A0ABY5J0F8_9BACT</name>
<proteinExistence type="predicted"/>
<dbReference type="EMBL" id="CP101806">
    <property type="protein sequence ID" value="UUD35162.1"/>
    <property type="molecule type" value="Genomic_DNA"/>
</dbReference>
<accession>A0ABY5J0F8</accession>
<dbReference type="EMBL" id="CP101806">
    <property type="protein sequence ID" value="UUD35152.1"/>
    <property type="molecule type" value="Genomic_DNA"/>
</dbReference>
<sequence length="45" mass="5137">MSGIFLGSKLVLPNALYFSITLVTVLSDNPNFNDIWLFIIPFYKN</sequence>
<evidence type="ECO:0000313" key="2">
    <source>
        <dbReference type="EMBL" id="UUD35152.1"/>
    </source>
</evidence>
<organism evidence="2 5">
    <name type="scientific">Mycoplasmopsis caviae</name>
    <dbReference type="NCBI Taxonomy" id="55603"/>
    <lineage>
        <taxon>Bacteria</taxon>
        <taxon>Bacillati</taxon>
        <taxon>Mycoplasmatota</taxon>
        <taxon>Mycoplasmoidales</taxon>
        <taxon>Metamycoplasmataceae</taxon>
        <taxon>Mycoplasmopsis</taxon>
    </lineage>
</organism>
<protein>
    <submittedName>
        <fullName evidence="2">Uncharacterized protein</fullName>
    </submittedName>
</protein>